<comment type="caution">
    <text evidence="2">The sequence shown here is derived from an EMBL/GenBank/DDBJ whole genome shotgun (WGS) entry which is preliminary data.</text>
</comment>
<sequence>MNLNIDITLDVRRLVGIVFAGLAAIGGVLKLIGAAAAPFTATEFQALIVTSAFLIVGIRAGWDLLANGITISANQPEENDE</sequence>
<evidence type="ECO:0000313" key="3">
    <source>
        <dbReference type="Proteomes" id="UP000451471"/>
    </source>
</evidence>
<keyword evidence="3" id="KW-1185">Reference proteome</keyword>
<evidence type="ECO:0000256" key="1">
    <source>
        <dbReference type="SAM" id="Phobius"/>
    </source>
</evidence>
<dbReference type="Proteomes" id="UP000451471">
    <property type="component" value="Unassembled WGS sequence"/>
</dbReference>
<name>A0A6B0GME6_9EURY</name>
<organism evidence="2 3">
    <name type="scientific">Halomarina oriensis</name>
    <dbReference type="NCBI Taxonomy" id="671145"/>
    <lineage>
        <taxon>Archaea</taxon>
        <taxon>Methanobacteriati</taxon>
        <taxon>Methanobacteriota</taxon>
        <taxon>Stenosarchaea group</taxon>
        <taxon>Halobacteria</taxon>
        <taxon>Halobacteriales</taxon>
        <taxon>Natronomonadaceae</taxon>
        <taxon>Halomarina</taxon>
    </lineage>
</organism>
<proteinExistence type="predicted"/>
<feature type="transmembrane region" description="Helical" evidence="1">
    <location>
        <begin position="44"/>
        <end position="62"/>
    </location>
</feature>
<keyword evidence="1" id="KW-1133">Transmembrane helix</keyword>
<keyword evidence="1" id="KW-0812">Transmembrane</keyword>
<protein>
    <submittedName>
        <fullName evidence="2">Uncharacterized protein</fullName>
    </submittedName>
</protein>
<dbReference type="RefSeq" id="WP_158204475.1">
    <property type="nucleotide sequence ID" value="NZ_WSZK01000015.1"/>
</dbReference>
<evidence type="ECO:0000313" key="2">
    <source>
        <dbReference type="EMBL" id="MWG34837.1"/>
    </source>
</evidence>
<reference evidence="2 3" key="1">
    <citation type="submission" date="2019-12" db="EMBL/GenBank/DDBJ databases">
        <title>Halocatena pleomorpha gen. nov. sp. nov., an extremely halophilic archaeon of family Halobacteriaceae isolated from saltpan soil.</title>
        <authorList>
            <person name="Pal Y."/>
            <person name="Verma A."/>
            <person name="Krishnamurthi S."/>
            <person name="Kumar P."/>
        </authorList>
    </citation>
    <scope>NUCLEOTIDE SEQUENCE [LARGE SCALE GENOMIC DNA]</scope>
    <source>
        <strain evidence="2 3">JCM 16495</strain>
    </source>
</reference>
<accession>A0A6B0GME6</accession>
<dbReference type="EMBL" id="WSZK01000015">
    <property type="protein sequence ID" value="MWG34837.1"/>
    <property type="molecule type" value="Genomic_DNA"/>
</dbReference>
<gene>
    <name evidence="2" type="ORF">GQS65_10085</name>
</gene>
<dbReference type="AlphaFoldDB" id="A0A6B0GME6"/>
<keyword evidence="1" id="KW-0472">Membrane</keyword>
<feature type="transmembrane region" description="Helical" evidence="1">
    <location>
        <begin position="12"/>
        <end position="32"/>
    </location>
</feature>